<dbReference type="Proteomes" id="UP001157974">
    <property type="component" value="Unassembled WGS sequence"/>
</dbReference>
<dbReference type="Pfam" id="PF01625">
    <property type="entry name" value="PMSR"/>
    <property type="match status" value="1"/>
</dbReference>
<protein>
    <recommendedName>
        <fullName evidence="2">peptide-methionine (S)-S-oxide reductase</fullName>
        <ecNumber evidence="2">1.8.4.11</ecNumber>
    </recommendedName>
    <alternativeName>
        <fullName evidence="5">Peptide-methionine (S)-S-oxide reductase</fullName>
    </alternativeName>
    <alternativeName>
        <fullName evidence="4">Protein-methionine-S-oxide reductase</fullName>
    </alternativeName>
</protein>
<evidence type="ECO:0000256" key="7">
    <source>
        <dbReference type="ARBA" id="ARBA00048782"/>
    </source>
</evidence>
<dbReference type="PANTHER" id="PTHR42799:SF2">
    <property type="entry name" value="MITOCHONDRIAL PEPTIDE METHIONINE SULFOXIDE REDUCTASE"/>
    <property type="match status" value="1"/>
</dbReference>
<dbReference type="EMBL" id="JAMWBK010000003">
    <property type="protein sequence ID" value="KAJ8907208.1"/>
    <property type="molecule type" value="Genomic_DNA"/>
</dbReference>
<dbReference type="GO" id="GO:0034599">
    <property type="term" value="P:cellular response to oxidative stress"/>
    <property type="evidence" value="ECO:0007669"/>
    <property type="project" value="TreeGrafter"/>
</dbReference>
<dbReference type="InterPro" id="IPR036509">
    <property type="entry name" value="Met_Sox_Rdtase_MsrA_sf"/>
</dbReference>
<sequence length="253" mass="27720">MAFLAPNAVHTQFGKSTNGLVQKRLGGKNCVLMRQNPYGIFFRNLTDFAKGSAVKMSMQVADKHAVLGNPMEADFASQGLATALVGLGCFWGAERKFWEMKGVYSTAVGYSGGSNAQPSYKAVCSGTTGHAEVVRIIYDPSIVSFGEILDTFWDSHDPTTLNRQGNDVGSQYRSVVYYSTPEEKAAIEDSRDRFTEVLQANGYGPVVTEISEMPTFYFAEDYHQQYLHKNPWGYCGLGGTGLYPLVKEAAAAR</sequence>
<accession>A0AAV8V1B6</accession>
<evidence type="ECO:0000256" key="2">
    <source>
        <dbReference type="ARBA" id="ARBA00012502"/>
    </source>
</evidence>
<keyword evidence="3" id="KW-0560">Oxidoreductase</keyword>
<dbReference type="EC" id="1.8.4.11" evidence="2"/>
<feature type="domain" description="Peptide methionine sulphoxide reductase MsrA" evidence="8">
    <location>
        <begin position="83"/>
        <end position="235"/>
    </location>
</feature>
<dbReference type="GO" id="GO:0005737">
    <property type="term" value="C:cytoplasm"/>
    <property type="evidence" value="ECO:0007669"/>
    <property type="project" value="TreeGrafter"/>
</dbReference>
<reference evidence="9 10" key="1">
    <citation type="journal article" date="2023" name="Nat. Commun.">
        <title>Origin of minicircular mitochondrial genomes in red algae.</title>
        <authorList>
            <person name="Lee Y."/>
            <person name="Cho C.H."/>
            <person name="Lee Y.M."/>
            <person name="Park S.I."/>
            <person name="Yang J.H."/>
            <person name="West J.A."/>
            <person name="Bhattacharya D."/>
            <person name="Yoon H.S."/>
        </authorList>
    </citation>
    <scope>NUCLEOTIDE SEQUENCE [LARGE SCALE GENOMIC DNA]</scope>
    <source>
        <strain evidence="9 10">CCMP1338</strain>
        <tissue evidence="9">Whole cell</tissue>
    </source>
</reference>
<dbReference type="HAMAP" id="MF_01401">
    <property type="entry name" value="MsrA"/>
    <property type="match status" value="1"/>
</dbReference>
<evidence type="ECO:0000313" key="9">
    <source>
        <dbReference type="EMBL" id="KAJ8907208.1"/>
    </source>
</evidence>
<comment type="caution">
    <text evidence="9">The sequence shown here is derived from an EMBL/GenBank/DDBJ whole genome shotgun (WGS) entry which is preliminary data.</text>
</comment>
<evidence type="ECO:0000313" key="10">
    <source>
        <dbReference type="Proteomes" id="UP001157974"/>
    </source>
</evidence>
<dbReference type="NCBIfam" id="TIGR00401">
    <property type="entry name" value="msrA"/>
    <property type="match status" value="1"/>
</dbReference>
<gene>
    <name evidence="9" type="ORF">NDN08_003689</name>
</gene>
<comment type="catalytic activity">
    <reaction evidence="7">
        <text>[thioredoxin]-disulfide + L-methionine + H2O = L-methionine (S)-S-oxide + [thioredoxin]-dithiol</text>
        <dbReference type="Rhea" id="RHEA:19993"/>
        <dbReference type="Rhea" id="RHEA-COMP:10698"/>
        <dbReference type="Rhea" id="RHEA-COMP:10700"/>
        <dbReference type="ChEBI" id="CHEBI:15377"/>
        <dbReference type="ChEBI" id="CHEBI:29950"/>
        <dbReference type="ChEBI" id="CHEBI:50058"/>
        <dbReference type="ChEBI" id="CHEBI:57844"/>
        <dbReference type="ChEBI" id="CHEBI:58772"/>
        <dbReference type="EC" id="1.8.4.11"/>
    </reaction>
</comment>
<evidence type="ECO:0000259" key="8">
    <source>
        <dbReference type="Pfam" id="PF01625"/>
    </source>
</evidence>
<dbReference type="InterPro" id="IPR002569">
    <property type="entry name" value="Met_Sox_Rdtase_MsrA_dom"/>
</dbReference>
<dbReference type="SUPFAM" id="SSF55068">
    <property type="entry name" value="Peptide methionine sulfoxide reductase"/>
    <property type="match status" value="1"/>
</dbReference>
<evidence type="ECO:0000256" key="6">
    <source>
        <dbReference type="ARBA" id="ARBA00047806"/>
    </source>
</evidence>
<evidence type="ECO:0000256" key="1">
    <source>
        <dbReference type="ARBA" id="ARBA00005591"/>
    </source>
</evidence>
<evidence type="ECO:0000256" key="3">
    <source>
        <dbReference type="ARBA" id="ARBA00023002"/>
    </source>
</evidence>
<dbReference type="PANTHER" id="PTHR42799">
    <property type="entry name" value="MITOCHONDRIAL PEPTIDE METHIONINE SULFOXIDE REDUCTASE"/>
    <property type="match status" value="1"/>
</dbReference>
<organism evidence="9 10">
    <name type="scientific">Rhodosorus marinus</name>
    <dbReference type="NCBI Taxonomy" id="101924"/>
    <lineage>
        <taxon>Eukaryota</taxon>
        <taxon>Rhodophyta</taxon>
        <taxon>Stylonematophyceae</taxon>
        <taxon>Stylonematales</taxon>
        <taxon>Stylonemataceae</taxon>
        <taxon>Rhodosorus</taxon>
    </lineage>
</organism>
<dbReference type="InterPro" id="IPR050162">
    <property type="entry name" value="MsrA_MetSO_reductase"/>
</dbReference>
<name>A0AAV8V1B6_9RHOD</name>
<dbReference type="GO" id="GO:0008113">
    <property type="term" value="F:peptide-methionine (S)-S-oxide reductase activity"/>
    <property type="evidence" value="ECO:0007669"/>
    <property type="project" value="UniProtKB-EC"/>
</dbReference>
<evidence type="ECO:0000256" key="5">
    <source>
        <dbReference type="ARBA" id="ARBA00030643"/>
    </source>
</evidence>
<comment type="catalytic activity">
    <reaction evidence="6">
        <text>L-methionyl-[protein] + [thioredoxin]-disulfide + H2O = L-methionyl-(S)-S-oxide-[protein] + [thioredoxin]-dithiol</text>
        <dbReference type="Rhea" id="RHEA:14217"/>
        <dbReference type="Rhea" id="RHEA-COMP:10698"/>
        <dbReference type="Rhea" id="RHEA-COMP:10700"/>
        <dbReference type="Rhea" id="RHEA-COMP:12313"/>
        <dbReference type="Rhea" id="RHEA-COMP:12315"/>
        <dbReference type="ChEBI" id="CHEBI:15377"/>
        <dbReference type="ChEBI" id="CHEBI:16044"/>
        <dbReference type="ChEBI" id="CHEBI:29950"/>
        <dbReference type="ChEBI" id="CHEBI:44120"/>
        <dbReference type="ChEBI" id="CHEBI:50058"/>
        <dbReference type="EC" id="1.8.4.11"/>
    </reaction>
</comment>
<evidence type="ECO:0000256" key="4">
    <source>
        <dbReference type="ARBA" id="ARBA00030273"/>
    </source>
</evidence>
<keyword evidence="10" id="KW-1185">Reference proteome</keyword>
<dbReference type="Gene3D" id="3.30.1060.10">
    <property type="entry name" value="Peptide methionine sulphoxide reductase MsrA"/>
    <property type="match status" value="1"/>
</dbReference>
<comment type="similarity">
    <text evidence="1">Belongs to the MsrA Met sulfoxide reductase family.</text>
</comment>
<dbReference type="AlphaFoldDB" id="A0AAV8V1B6"/>
<proteinExistence type="inferred from homology"/>